<feature type="region of interest" description="Disordered" evidence="1">
    <location>
        <begin position="71"/>
        <end position="91"/>
    </location>
</feature>
<evidence type="ECO:0000313" key="3">
    <source>
        <dbReference type="Proteomes" id="UP000005289"/>
    </source>
</evidence>
<dbReference type="HOGENOM" id="CLU_150554_0_0_6"/>
<organism evidence="2 3">
    <name type="scientific">Thioalkalivibrio paradoxus ARh 1</name>
    <dbReference type="NCBI Taxonomy" id="713585"/>
    <lineage>
        <taxon>Bacteria</taxon>
        <taxon>Pseudomonadati</taxon>
        <taxon>Pseudomonadota</taxon>
        <taxon>Gammaproteobacteria</taxon>
        <taxon>Chromatiales</taxon>
        <taxon>Ectothiorhodospiraceae</taxon>
        <taxon>Thioalkalivibrio</taxon>
    </lineage>
</organism>
<dbReference type="SUPFAM" id="SSF89447">
    <property type="entry name" value="AbrB/MazE/MraZ-like"/>
    <property type="match status" value="1"/>
</dbReference>
<dbReference type="InterPro" id="IPR037914">
    <property type="entry name" value="SpoVT-AbrB_sf"/>
</dbReference>
<dbReference type="STRING" id="713585.THITH_08355"/>
<sequence length="91" mass="10012">MSESTKARFEGTVQPWGNSLGIRITRPVSALSNLTRGDRVTIEVTDEGLLVRKASGRRHLRFSEEELVSSLTPHTAHADELPALLDRESGT</sequence>
<dbReference type="KEGG" id="tti:THITH_08355"/>
<reference evidence="2 3" key="1">
    <citation type="submission" date="2013-12" db="EMBL/GenBank/DDBJ databases">
        <authorList>
            <consortium name="DOE Joint Genome Institute"/>
            <person name="Muyzer G."/>
            <person name="Huntemann M."/>
            <person name="Han J."/>
            <person name="Chen A."/>
            <person name="Kyrpides N."/>
            <person name="Mavromatis K."/>
            <person name="Markowitz V."/>
            <person name="Palaniappan K."/>
            <person name="Ivanova N."/>
            <person name="Schaumberg A."/>
            <person name="Pati A."/>
            <person name="Liolios K."/>
            <person name="Nordberg H.P."/>
            <person name="Cantor M.N."/>
            <person name="Hua S.X."/>
            <person name="Woyke T."/>
        </authorList>
    </citation>
    <scope>NUCLEOTIDE SEQUENCE [LARGE SCALE GENOMIC DNA]</scope>
    <source>
        <strain evidence="2 3">ARh 1</strain>
    </source>
</reference>
<dbReference type="Proteomes" id="UP000005289">
    <property type="component" value="Chromosome"/>
</dbReference>
<gene>
    <name evidence="2" type="ORF">THITH_08355</name>
</gene>
<proteinExistence type="predicted"/>
<feature type="compositionally biased region" description="Basic and acidic residues" evidence="1">
    <location>
        <begin position="76"/>
        <end position="91"/>
    </location>
</feature>
<accession>W0DIM4</accession>
<name>W0DIM4_9GAMM</name>
<dbReference type="RefSeq" id="WP_006747581.1">
    <property type="nucleotide sequence ID" value="NZ_CP007029.1"/>
</dbReference>
<dbReference type="AlphaFoldDB" id="W0DIM4"/>
<evidence type="ECO:0000256" key="1">
    <source>
        <dbReference type="SAM" id="MobiDB-lite"/>
    </source>
</evidence>
<dbReference type="EMBL" id="CP007029">
    <property type="protein sequence ID" value="AHE98271.1"/>
    <property type="molecule type" value="Genomic_DNA"/>
</dbReference>
<protein>
    <submittedName>
        <fullName evidence="2">Programmed cell death antitoxin MazE</fullName>
    </submittedName>
</protein>
<keyword evidence="3" id="KW-1185">Reference proteome</keyword>
<dbReference type="Gene3D" id="2.10.260.10">
    <property type="match status" value="1"/>
</dbReference>
<dbReference type="OrthoDB" id="9795766at2"/>
<evidence type="ECO:0000313" key="2">
    <source>
        <dbReference type="EMBL" id="AHE98271.1"/>
    </source>
</evidence>